<gene>
    <name evidence="2" type="ORF">THAOC_36571</name>
</gene>
<name>K0REA4_THAOC</name>
<protein>
    <submittedName>
        <fullName evidence="2">Uncharacterized protein</fullName>
    </submittedName>
</protein>
<sequence>SSPRVAGPRRPGRRSVVAGGAGRRRWGRTGPGVPQGREGDAAPDPAVVREGLPQEARTAGLELRRHTSRGRAVPQVQGDQAGHLGGSGGMMEEGVGGGMCYEIMGTH</sequence>
<evidence type="ECO:0000256" key="1">
    <source>
        <dbReference type="SAM" id="MobiDB-lite"/>
    </source>
</evidence>
<accession>K0REA4</accession>
<reference evidence="2 3" key="1">
    <citation type="journal article" date="2012" name="Genome Biol.">
        <title>Genome and low-iron response of an oceanic diatom adapted to chronic iron limitation.</title>
        <authorList>
            <person name="Lommer M."/>
            <person name="Specht M."/>
            <person name="Roy A.S."/>
            <person name="Kraemer L."/>
            <person name="Andreson R."/>
            <person name="Gutowska M.A."/>
            <person name="Wolf J."/>
            <person name="Bergner S.V."/>
            <person name="Schilhabel M.B."/>
            <person name="Klostermeier U.C."/>
            <person name="Beiko R.G."/>
            <person name="Rosenstiel P."/>
            <person name="Hippler M."/>
            <person name="Laroche J."/>
        </authorList>
    </citation>
    <scope>NUCLEOTIDE SEQUENCE [LARGE SCALE GENOMIC DNA]</scope>
    <source>
        <strain evidence="2 3">CCMP1005</strain>
    </source>
</reference>
<evidence type="ECO:0000313" key="3">
    <source>
        <dbReference type="Proteomes" id="UP000266841"/>
    </source>
</evidence>
<dbReference type="EMBL" id="AGNL01049129">
    <property type="protein sequence ID" value="EJK44857.1"/>
    <property type="molecule type" value="Genomic_DNA"/>
</dbReference>
<comment type="caution">
    <text evidence="2">The sequence shown here is derived from an EMBL/GenBank/DDBJ whole genome shotgun (WGS) entry which is preliminary data.</text>
</comment>
<feature type="compositionally biased region" description="Low complexity" evidence="1">
    <location>
        <begin position="1"/>
        <end position="18"/>
    </location>
</feature>
<feature type="region of interest" description="Disordered" evidence="1">
    <location>
        <begin position="1"/>
        <end position="94"/>
    </location>
</feature>
<dbReference type="Proteomes" id="UP000266841">
    <property type="component" value="Unassembled WGS sequence"/>
</dbReference>
<keyword evidence="3" id="KW-1185">Reference proteome</keyword>
<organism evidence="2 3">
    <name type="scientific">Thalassiosira oceanica</name>
    <name type="common">Marine diatom</name>
    <dbReference type="NCBI Taxonomy" id="159749"/>
    <lineage>
        <taxon>Eukaryota</taxon>
        <taxon>Sar</taxon>
        <taxon>Stramenopiles</taxon>
        <taxon>Ochrophyta</taxon>
        <taxon>Bacillariophyta</taxon>
        <taxon>Coscinodiscophyceae</taxon>
        <taxon>Thalassiosirophycidae</taxon>
        <taxon>Thalassiosirales</taxon>
        <taxon>Thalassiosiraceae</taxon>
        <taxon>Thalassiosira</taxon>
    </lineage>
</organism>
<feature type="compositionally biased region" description="Gly residues" evidence="1">
    <location>
        <begin position="83"/>
        <end position="94"/>
    </location>
</feature>
<evidence type="ECO:0000313" key="2">
    <source>
        <dbReference type="EMBL" id="EJK44857.1"/>
    </source>
</evidence>
<proteinExistence type="predicted"/>
<dbReference type="AlphaFoldDB" id="K0REA4"/>
<feature type="non-terminal residue" evidence="2">
    <location>
        <position position="1"/>
    </location>
</feature>